<proteinExistence type="predicted"/>
<dbReference type="EMBL" id="JACMSC010000012">
    <property type="protein sequence ID" value="KAG6495987.1"/>
    <property type="molecule type" value="Genomic_DNA"/>
</dbReference>
<sequence length="146" mass="17049">MFYPTFFGLNSDDKLVCPLELAHFNQQNLHTTLSKQRVHTANSRASDKLPSFFLVSFVTEVSEPHMNQNFQTNRVILYVKEAAEYIESPQPFRPSIRFHLGEDLLNLMCFHFELNLCPRKMKPLQVVCTREELREVEESDEALQNS</sequence>
<accession>A0A8J5KWP6</accession>
<protein>
    <submittedName>
        <fullName evidence="1">Uncharacterized protein</fullName>
    </submittedName>
</protein>
<dbReference type="AlphaFoldDB" id="A0A8J5KWP6"/>
<dbReference type="Proteomes" id="UP000734854">
    <property type="component" value="Unassembled WGS sequence"/>
</dbReference>
<keyword evidence="2" id="KW-1185">Reference proteome</keyword>
<reference evidence="1 2" key="1">
    <citation type="submission" date="2020-08" db="EMBL/GenBank/DDBJ databases">
        <title>Plant Genome Project.</title>
        <authorList>
            <person name="Zhang R.-G."/>
        </authorList>
    </citation>
    <scope>NUCLEOTIDE SEQUENCE [LARGE SCALE GENOMIC DNA]</scope>
    <source>
        <tissue evidence="1">Rhizome</tissue>
    </source>
</reference>
<name>A0A8J5KWP6_ZINOF</name>
<organism evidence="1 2">
    <name type="scientific">Zingiber officinale</name>
    <name type="common">Ginger</name>
    <name type="synonym">Amomum zingiber</name>
    <dbReference type="NCBI Taxonomy" id="94328"/>
    <lineage>
        <taxon>Eukaryota</taxon>
        <taxon>Viridiplantae</taxon>
        <taxon>Streptophyta</taxon>
        <taxon>Embryophyta</taxon>
        <taxon>Tracheophyta</taxon>
        <taxon>Spermatophyta</taxon>
        <taxon>Magnoliopsida</taxon>
        <taxon>Liliopsida</taxon>
        <taxon>Zingiberales</taxon>
        <taxon>Zingiberaceae</taxon>
        <taxon>Zingiber</taxon>
    </lineage>
</organism>
<evidence type="ECO:0000313" key="1">
    <source>
        <dbReference type="EMBL" id="KAG6495987.1"/>
    </source>
</evidence>
<gene>
    <name evidence="1" type="ORF">ZIOFF_043834</name>
</gene>
<evidence type="ECO:0000313" key="2">
    <source>
        <dbReference type="Proteomes" id="UP000734854"/>
    </source>
</evidence>
<comment type="caution">
    <text evidence="1">The sequence shown here is derived from an EMBL/GenBank/DDBJ whole genome shotgun (WGS) entry which is preliminary data.</text>
</comment>